<dbReference type="CDD" id="cd12106">
    <property type="entry name" value="PARMER_03128_N"/>
    <property type="match status" value="1"/>
</dbReference>
<accession>A0A5M8NZP7</accession>
<dbReference type="CDD" id="cd07472">
    <property type="entry name" value="HmuY_like"/>
    <property type="match status" value="1"/>
</dbReference>
<dbReference type="Gene3D" id="2.60.40.3550">
    <property type="entry name" value="Domain of unknown function DUF4466"/>
    <property type="match status" value="1"/>
</dbReference>
<protein>
    <recommendedName>
        <fullName evidence="2">DUF4466 domain-containing protein</fullName>
    </recommendedName>
</protein>
<dbReference type="AlphaFoldDB" id="A0A5M8NZP7"/>
<organism evidence="3 4">
    <name type="scientific">Candidatus Ordinivivax streblomastigis</name>
    <dbReference type="NCBI Taxonomy" id="2540710"/>
    <lineage>
        <taxon>Bacteria</taxon>
        <taxon>Pseudomonadati</taxon>
        <taxon>Bacteroidota</taxon>
        <taxon>Bacteroidia</taxon>
        <taxon>Bacteroidales</taxon>
        <taxon>Candidatus Ordinivivax</taxon>
    </lineage>
</organism>
<dbReference type="PROSITE" id="PS51257">
    <property type="entry name" value="PROKAR_LIPOPROTEIN"/>
    <property type="match status" value="1"/>
</dbReference>
<name>A0A5M8NZP7_9BACT</name>
<feature type="chain" id="PRO_5024377305" description="DUF4466 domain-containing protein" evidence="1">
    <location>
        <begin position="19"/>
        <end position="330"/>
    </location>
</feature>
<evidence type="ECO:0000313" key="4">
    <source>
        <dbReference type="Proteomes" id="UP000324575"/>
    </source>
</evidence>
<sequence length="330" mass="36806">MKVKYVLFLLLVSACFFACEKEEVNGSALKNDCIKWTVGPNLAGQEIEFAYAMALPYNTGNIVSAQVEASIAGAEGTWLEHRSYHTDQNGQTDTGVLVGDPSVTEGKTTRVDFVVDTCAATLRYYYRIPEAAKGQSVSFTFSSTDNNGQTATYRMGPYPVSKMDIALDLRFRNVERYISIQDMKIYTEAEAAANPGKIDLVYVWKNYNAQGIAFAHTFSAPAADEIYRAGLALPEGMNRNTKIRKGGPKDAHLARLHLEGIAQPAIYVDDIDFIQMKFDNMPNYALNLINEDGMWVETQDGEYRAYFFFKNFGGTGNVGGYLSMKRYKMK</sequence>
<proteinExistence type="predicted"/>
<dbReference type="EMBL" id="SNRX01000016">
    <property type="protein sequence ID" value="KAA6301643.1"/>
    <property type="molecule type" value="Genomic_DNA"/>
</dbReference>
<evidence type="ECO:0000259" key="2">
    <source>
        <dbReference type="Pfam" id="PF14725"/>
    </source>
</evidence>
<dbReference type="Pfam" id="PF14725">
    <property type="entry name" value="DUF4466"/>
    <property type="match status" value="1"/>
</dbReference>
<dbReference type="Proteomes" id="UP000324575">
    <property type="component" value="Unassembled WGS sequence"/>
</dbReference>
<evidence type="ECO:0000313" key="3">
    <source>
        <dbReference type="EMBL" id="KAA6301643.1"/>
    </source>
</evidence>
<dbReference type="InterPro" id="IPR028072">
    <property type="entry name" value="DUF4466"/>
</dbReference>
<comment type="caution">
    <text evidence="3">The sequence shown here is derived from an EMBL/GenBank/DDBJ whole genome shotgun (WGS) entry which is preliminary data.</text>
</comment>
<reference evidence="3 4" key="1">
    <citation type="submission" date="2019-03" db="EMBL/GenBank/DDBJ databases">
        <title>Single cell metagenomics reveals metabolic interactions within the superorganism composed of flagellate Streblomastix strix and complex community of Bacteroidetes bacteria on its surface.</title>
        <authorList>
            <person name="Treitli S.C."/>
            <person name="Kolisko M."/>
            <person name="Husnik F."/>
            <person name="Keeling P."/>
            <person name="Hampl V."/>
        </authorList>
    </citation>
    <scope>NUCLEOTIDE SEQUENCE [LARGE SCALE GENOMIC DNA]</scope>
    <source>
        <strain evidence="3">St1</strain>
    </source>
</reference>
<dbReference type="InterPro" id="IPR041873">
    <property type="entry name" value="PARMER_03128_N"/>
</dbReference>
<gene>
    <name evidence="3" type="ORF">EZS26_002249</name>
</gene>
<feature type="signal peptide" evidence="1">
    <location>
        <begin position="1"/>
        <end position="18"/>
    </location>
</feature>
<keyword evidence="1" id="KW-0732">Signal</keyword>
<evidence type="ECO:0000256" key="1">
    <source>
        <dbReference type="SAM" id="SignalP"/>
    </source>
</evidence>
<feature type="domain" description="DUF4466" evidence="2">
    <location>
        <begin position="27"/>
        <end position="329"/>
    </location>
</feature>